<evidence type="ECO:0000313" key="2">
    <source>
        <dbReference type="EMBL" id="SDB96189.1"/>
    </source>
</evidence>
<organism evidence="2 3">
    <name type="scientific">Raineyella antarctica</name>
    <dbReference type="NCBI Taxonomy" id="1577474"/>
    <lineage>
        <taxon>Bacteria</taxon>
        <taxon>Bacillati</taxon>
        <taxon>Actinomycetota</taxon>
        <taxon>Actinomycetes</taxon>
        <taxon>Propionibacteriales</taxon>
        <taxon>Propionibacteriaceae</taxon>
        <taxon>Raineyella</taxon>
    </lineage>
</organism>
<accession>A0A1G6HPI3</accession>
<dbReference type="Proteomes" id="UP000199086">
    <property type="component" value="Unassembled WGS sequence"/>
</dbReference>
<dbReference type="PANTHER" id="PTHR43283:SF3">
    <property type="entry name" value="BETA-LACTAMASE FAMILY PROTEIN (AFU_ORTHOLOGUE AFUA_5G07500)"/>
    <property type="match status" value="1"/>
</dbReference>
<reference evidence="2 3" key="1">
    <citation type="submission" date="2016-06" db="EMBL/GenBank/DDBJ databases">
        <authorList>
            <person name="Olsen C.W."/>
            <person name="Carey S."/>
            <person name="Hinshaw L."/>
            <person name="Karasin A.I."/>
        </authorList>
    </citation>
    <scope>NUCLEOTIDE SEQUENCE [LARGE SCALE GENOMIC DNA]</scope>
    <source>
        <strain evidence="2 3">LZ-22</strain>
    </source>
</reference>
<name>A0A1G6HPI3_9ACTN</name>
<dbReference type="SUPFAM" id="SSF56601">
    <property type="entry name" value="beta-lactamase/transpeptidase-like"/>
    <property type="match status" value="1"/>
</dbReference>
<dbReference type="PANTHER" id="PTHR43283">
    <property type="entry name" value="BETA-LACTAMASE-RELATED"/>
    <property type="match status" value="1"/>
</dbReference>
<keyword evidence="3" id="KW-1185">Reference proteome</keyword>
<dbReference type="Pfam" id="PF00144">
    <property type="entry name" value="Beta-lactamase"/>
    <property type="match status" value="1"/>
</dbReference>
<gene>
    <name evidence="2" type="ORF">GA0111570_1124</name>
</gene>
<dbReference type="InterPro" id="IPR050789">
    <property type="entry name" value="Diverse_Enzym_Activities"/>
</dbReference>
<dbReference type="InterPro" id="IPR001466">
    <property type="entry name" value="Beta-lactam-related"/>
</dbReference>
<proteinExistence type="predicted"/>
<dbReference type="InterPro" id="IPR012338">
    <property type="entry name" value="Beta-lactam/transpept-like"/>
</dbReference>
<evidence type="ECO:0000259" key="1">
    <source>
        <dbReference type="Pfam" id="PF00144"/>
    </source>
</evidence>
<dbReference type="STRING" id="1577474.GA0111570_1124"/>
<protein>
    <submittedName>
        <fullName evidence="2">CubicO group peptidase, beta-lactamase class C family</fullName>
    </submittedName>
</protein>
<sequence length="397" mass="43447">MGHGDNTIDRDAIGRLLGSMRRDIEADRYDGAVVSLVHRGEVVLEEALGWTERDRGRVARTDDVFRVLSLTKAFTVVLVLKAVEEGLLAFTTPVVDVIPEFRGTDKFLDKYRTKLSVMDLLTHRSGLPATPEPVGQDRLGDLRSVVAAICAAGPIAEPGETIDYSPAANHALLGEMVRRVRGAAHYRDLVREQVFGPLGMQDSAIGAPRAWADRIVPLRAKFSQAGWLTGADIESLNGVVDEDAELPWVGSVTTAHDVARFAEMLRCGGALDGTRIVSTAVLDRALRNHTGDQLNNWWIPMTQRRGWKPMPANLGLGFFLRGEGLHPSILGTLTSPGTFGNYGAGSSLYWVDPERELTLVCLTAGIMEESQNIERFQRLSDLAVSSVVRRERVPVMA</sequence>
<dbReference type="OrthoDB" id="3171327at2"/>
<dbReference type="Gene3D" id="3.40.710.10">
    <property type="entry name" value="DD-peptidase/beta-lactamase superfamily"/>
    <property type="match status" value="1"/>
</dbReference>
<evidence type="ECO:0000313" key="3">
    <source>
        <dbReference type="Proteomes" id="UP000199086"/>
    </source>
</evidence>
<feature type="domain" description="Beta-lactamase-related" evidence="1">
    <location>
        <begin position="26"/>
        <end position="364"/>
    </location>
</feature>
<dbReference type="AlphaFoldDB" id="A0A1G6HPI3"/>
<dbReference type="EMBL" id="FMYF01000012">
    <property type="protein sequence ID" value="SDB96189.1"/>
    <property type="molecule type" value="Genomic_DNA"/>
</dbReference>
<dbReference type="RefSeq" id="WP_092612907.1">
    <property type="nucleotide sequence ID" value="NZ_FMYF01000012.1"/>
</dbReference>